<keyword evidence="7" id="KW-1185">Reference proteome</keyword>
<comment type="subunit">
    <text evidence="2">Heterodimer of SbcC and SbcD.</text>
</comment>
<feature type="domain" description="Rad50/SbcC-type AAA" evidence="5">
    <location>
        <begin position="5"/>
        <end position="200"/>
    </location>
</feature>
<evidence type="ECO:0000256" key="2">
    <source>
        <dbReference type="ARBA" id="ARBA00011322"/>
    </source>
</evidence>
<evidence type="ECO:0000256" key="1">
    <source>
        <dbReference type="ARBA" id="ARBA00006930"/>
    </source>
</evidence>
<name>A0ABT8G9F8_9MICO</name>
<evidence type="ECO:0000259" key="5">
    <source>
        <dbReference type="Pfam" id="PF13476"/>
    </source>
</evidence>
<comment type="similarity">
    <text evidence="1">Belongs to the SMC family. SbcC subfamily.</text>
</comment>
<dbReference type="RefSeq" id="WP_301133184.1">
    <property type="nucleotide sequence ID" value="NZ_JAUHPW010000005.1"/>
</dbReference>
<accession>A0ABT8G9F8</accession>
<evidence type="ECO:0000313" key="7">
    <source>
        <dbReference type="Proteomes" id="UP001172728"/>
    </source>
</evidence>
<evidence type="ECO:0000256" key="4">
    <source>
        <dbReference type="SAM" id="Coils"/>
    </source>
</evidence>
<dbReference type="SUPFAM" id="SSF52540">
    <property type="entry name" value="P-loop containing nucleoside triphosphate hydrolases"/>
    <property type="match status" value="1"/>
</dbReference>
<dbReference type="Gene3D" id="3.40.50.300">
    <property type="entry name" value="P-loop containing nucleotide triphosphate hydrolases"/>
    <property type="match status" value="2"/>
</dbReference>
<dbReference type="InterPro" id="IPR027417">
    <property type="entry name" value="P-loop_NTPase"/>
</dbReference>
<protein>
    <recommendedName>
        <fullName evidence="3">Nuclease SbcCD subunit C</fullName>
    </recommendedName>
</protein>
<dbReference type="Proteomes" id="UP001172728">
    <property type="component" value="Unassembled WGS sequence"/>
</dbReference>
<sequence length="996" mass="104561">MRILRLELEGFGPYLDRQEIDLTAFETEGLFAITGRTGAGKSTILDAICFALYDKVPRYEKAEPVLRSHFCGEDDPTSVAVDYEVGARQYRVWRSPAYERAKKRGTGTTTKGAEAKLYVRRGAEWEILAAMPREVGEHVSATVPLTGEQFLQVILLAQGRFAEFLKADTSERRTVLRSLFGTRRFEDLEQHIREIAKTRQAAVDAADGQLAGLVERAAVLVGVDAPTVAERDPFWQDAAASTARAVDAATAARGDATTAAEATAAALNEAREVERARDRLSRARVTVADLEARADEQAAREARVASARRAVPVLGPMREAERAERASAEASDALERAREVAAADPAAGLAWPAGDLTDAGEAGLRERESELAGEIGALSGALAAERSIPSLEATHARKTEAAAAAADAVEATRAALDALPEREQELREALEAAGTQAARVEDLAGAVERARTTVEAHGLVDRLSTTLDRAHASEAGAAETHAAAATAHAALVQRRLRSQAAHLASELEDGAPCPVCGATDHPSPARPSDDHVTNEAVDAAYEALQAADRALAGARDARAEADRALAAAREKAGEGDAEAAAATLETARTEHAAALAAASERDRLTRELETLATREAALVTRREEQTRTVATAQEAVTRAATELASARDLAAHRPDGYATVAAYADALASARSLLARLIAATGTADDAAAAHAKATAALDEALASSGLAGIEEARGAGLEPAALTRLEAEAESYRSDLAAAHAVVAELSDRELPEEAADLEALAAAATEAAGARDAAIEAATAAAGRARDLDALATEYRELGESTASARAERDVVATLADALEGKAPNERRLRLESFVLASKLERIMAAANVRLRTMSSGQYQLEHDDSAQYRGKETGLALRIADAHTGQARSTRSLSGGETFLASLALALGLAETVTAEAGGIELSTLFIDEGFGSLDGDTLEVAMSTLNDLRDSGRTVGLISHVEAMHDAIPARLEVTKAADGSSRVEVKVGEVD</sequence>
<reference evidence="6" key="1">
    <citation type="submission" date="2023-06" db="EMBL/GenBank/DDBJ databases">
        <title>Sysu t00192.</title>
        <authorList>
            <person name="Gao L."/>
            <person name="Fang B.-Z."/>
            <person name="Li W.-J."/>
        </authorList>
    </citation>
    <scope>NUCLEOTIDE SEQUENCE</scope>
    <source>
        <strain evidence="6">SYSU T00192</strain>
    </source>
</reference>
<dbReference type="Pfam" id="PF13476">
    <property type="entry name" value="AAA_23"/>
    <property type="match status" value="1"/>
</dbReference>
<dbReference type="PANTHER" id="PTHR32114:SF2">
    <property type="entry name" value="ABC TRANSPORTER ABCH.3"/>
    <property type="match status" value="1"/>
</dbReference>
<dbReference type="PANTHER" id="PTHR32114">
    <property type="entry name" value="ABC TRANSPORTER ABCH.3"/>
    <property type="match status" value="1"/>
</dbReference>
<keyword evidence="4" id="KW-0175">Coiled coil</keyword>
<organism evidence="6 7">
    <name type="scientific">Demequina litoralis</name>
    <dbReference type="NCBI Taxonomy" id="3051660"/>
    <lineage>
        <taxon>Bacteria</taxon>
        <taxon>Bacillati</taxon>
        <taxon>Actinomycetota</taxon>
        <taxon>Actinomycetes</taxon>
        <taxon>Micrococcales</taxon>
        <taxon>Demequinaceae</taxon>
        <taxon>Demequina</taxon>
    </lineage>
</organism>
<dbReference type="EMBL" id="JAUHPW010000005">
    <property type="protein sequence ID" value="MDN4475780.1"/>
    <property type="molecule type" value="Genomic_DNA"/>
</dbReference>
<feature type="coiled-coil region" evidence="4">
    <location>
        <begin position="273"/>
        <end position="340"/>
    </location>
</feature>
<evidence type="ECO:0000313" key="6">
    <source>
        <dbReference type="EMBL" id="MDN4475780.1"/>
    </source>
</evidence>
<dbReference type="Pfam" id="PF13558">
    <property type="entry name" value="SbcC_Walker_B"/>
    <property type="match status" value="1"/>
</dbReference>
<dbReference type="InterPro" id="IPR038729">
    <property type="entry name" value="Rad50/SbcC_AAA"/>
</dbReference>
<evidence type="ECO:0000256" key="3">
    <source>
        <dbReference type="ARBA" id="ARBA00013368"/>
    </source>
</evidence>
<proteinExistence type="inferred from homology"/>
<gene>
    <name evidence="6" type="ORF">QQX09_07915</name>
</gene>
<comment type="caution">
    <text evidence="6">The sequence shown here is derived from an EMBL/GenBank/DDBJ whole genome shotgun (WGS) entry which is preliminary data.</text>
</comment>